<dbReference type="AlphaFoldDB" id="W1NRR1"/>
<reference evidence="2" key="1">
    <citation type="journal article" date="2013" name="Science">
        <title>The Amborella genome and the evolution of flowering plants.</title>
        <authorList>
            <consortium name="Amborella Genome Project"/>
        </authorList>
    </citation>
    <scope>NUCLEOTIDE SEQUENCE [LARGE SCALE GENOMIC DNA]</scope>
</reference>
<dbReference type="Gramene" id="ERM98572">
    <property type="protein sequence ID" value="ERM98572"/>
    <property type="gene ID" value="AMTR_s00109p00033370"/>
</dbReference>
<evidence type="ECO:0000313" key="1">
    <source>
        <dbReference type="EMBL" id="ERM98572.1"/>
    </source>
</evidence>
<protein>
    <submittedName>
        <fullName evidence="1">Uncharacterized protein</fullName>
    </submittedName>
</protein>
<dbReference type="HOGENOM" id="CLU_2834565_0_0_1"/>
<dbReference type="Proteomes" id="UP000017836">
    <property type="component" value="Unassembled WGS sequence"/>
</dbReference>
<proteinExistence type="predicted"/>
<gene>
    <name evidence="1" type="ORF">AMTR_s00109p00033370</name>
</gene>
<evidence type="ECO:0000313" key="2">
    <source>
        <dbReference type="Proteomes" id="UP000017836"/>
    </source>
</evidence>
<sequence>MTLGMKAQSHIYKAIQSSSSLPPPAMVYPETGFALKQARKWLEQAKRARIQSSNFTASVFGEQIRA</sequence>
<keyword evidence="2" id="KW-1185">Reference proteome</keyword>
<organism evidence="1 2">
    <name type="scientific">Amborella trichopoda</name>
    <dbReference type="NCBI Taxonomy" id="13333"/>
    <lineage>
        <taxon>Eukaryota</taxon>
        <taxon>Viridiplantae</taxon>
        <taxon>Streptophyta</taxon>
        <taxon>Embryophyta</taxon>
        <taxon>Tracheophyta</taxon>
        <taxon>Spermatophyta</taxon>
        <taxon>Magnoliopsida</taxon>
        <taxon>Amborellales</taxon>
        <taxon>Amborellaceae</taxon>
        <taxon>Amborella</taxon>
    </lineage>
</organism>
<dbReference type="EMBL" id="KI395307">
    <property type="protein sequence ID" value="ERM98572.1"/>
    <property type="molecule type" value="Genomic_DNA"/>
</dbReference>
<name>W1NRR1_AMBTC</name>
<accession>W1NRR1</accession>